<protein>
    <submittedName>
        <fullName evidence="2">Uncharacterized protein</fullName>
    </submittedName>
</protein>
<dbReference type="InterPro" id="IPR009030">
    <property type="entry name" value="Growth_fac_rcpt_cys_sf"/>
</dbReference>
<dbReference type="AlphaFoldDB" id="A0AAV1J7L2"/>
<evidence type="ECO:0000256" key="1">
    <source>
        <dbReference type="SAM" id="SignalP"/>
    </source>
</evidence>
<sequence>MILPVAVLLLVTTCAHGRPRGTTVRNDITVPENCPEGQRWINGACRDIWLFAEDAATKAPHTLDSVPLNIVTAPPNCPPGQHLINGACRDIFRTKEFPQSAQIKNVITVPPNCLPGQKLINGQCRDVWFSNATPSYVAPRNDGLGSQVAPQNVLFGNQMN</sequence>
<comment type="caution">
    <text evidence="2">The sequence shown here is derived from an EMBL/GenBank/DDBJ whole genome shotgun (WGS) entry which is preliminary data.</text>
</comment>
<dbReference type="Proteomes" id="UP001497472">
    <property type="component" value="Unassembled WGS sequence"/>
</dbReference>
<feature type="chain" id="PRO_5043426958" evidence="1">
    <location>
        <begin position="18"/>
        <end position="160"/>
    </location>
</feature>
<keyword evidence="1" id="KW-0732">Signal</keyword>
<gene>
    <name evidence="2" type="ORF">LNINA_LOCUS5021</name>
</gene>
<feature type="signal peptide" evidence="1">
    <location>
        <begin position="1"/>
        <end position="17"/>
    </location>
</feature>
<keyword evidence="3" id="KW-1185">Reference proteome</keyword>
<evidence type="ECO:0000313" key="2">
    <source>
        <dbReference type="EMBL" id="CAK1545359.1"/>
    </source>
</evidence>
<reference evidence="2 3" key="1">
    <citation type="submission" date="2023-11" db="EMBL/GenBank/DDBJ databases">
        <authorList>
            <person name="Okamura Y."/>
        </authorList>
    </citation>
    <scope>NUCLEOTIDE SEQUENCE [LARGE SCALE GENOMIC DNA]</scope>
</reference>
<accession>A0AAV1J7L2</accession>
<evidence type="ECO:0000313" key="3">
    <source>
        <dbReference type="Proteomes" id="UP001497472"/>
    </source>
</evidence>
<name>A0AAV1J7L2_9NEOP</name>
<organism evidence="2 3">
    <name type="scientific">Leptosia nina</name>
    <dbReference type="NCBI Taxonomy" id="320188"/>
    <lineage>
        <taxon>Eukaryota</taxon>
        <taxon>Metazoa</taxon>
        <taxon>Ecdysozoa</taxon>
        <taxon>Arthropoda</taxon>
        <taxon>Hexapoda</taxon>
        <taxon>Insecta</taxon>
        <taxon>Pterygota</taxon>
        <taxon>Neoptera</taxon>
        <taxon>Endopterygota</taxon>
        <taxon>Lepidoptera</taxon>
        <taxon>Glossata</taxon>
        <taxon>Ditrysia</taxon>
        <taxon>Papilionoidea</taxon>
        <taxon>Pieridae</taxon>
        <taxon>Pierinae</taxon>
        <taxon>Leptosia</taxon>
    </lineage>
</organism>
<dbReference type="SUPFAM" id="SSF57184">
    <property type="entry name" value="Growth factor receptor domain"/>
    <property type="match status" value="1"/>
</dbReference>
<dbReference type="EMBL" id="CAVLEF010000006">
    <property type="protein sequence ID" value="CAK1545359.1"/>
    <property type="molecule type" value="Genomic_DNA"/>
</dbReference>
<proteinExistence type="predicted"/>